<feature type="domain" description="RRM" evidence="9">
    <location>
        <begin position="486"/>
        <end position="560"/>
    </location>
</feature>
<evidence type="ECO:0000256" key="1">
    <source>
        <dbReference type="ARBA" id="ARBA00023125"/>
    </source>
</evidence>
<dbReference type="InterPro" id="IPR001356">
    <property type="entry name" value="HD"/>
</dbReference>
<dbReference type="InterPro" id="IPR034397">
    <property type="entry name" value="Prp24_RRM1"/>
</dbReference>
<dbReference type="InterPro" id="IPR000504">
    <property type="entry name" value="RRM_dom"/>
</dbReference>
<dbReference type="AlphaFoldDB" id="A0A165F6F4"/>
<dbReference type="Pfam" id="PF00046">
    <property type="entry name" value="Homeodomain"/>
    <property type="match status" value="1"/>
</dbReference>
<dbReference type="GO" id="GO:0003723">
    <property type="term" value="F:RNA binding"/>
    <property type="evidence" value="ECO:0007669"/>
    <property type="project" value="UniProtKB-UniRule"/>
</dbReference>
<dbReference type="GO" id="GO:0005634">
    <property type="term" value="C:nucleus"/>
    <property type="evidence" value="ECO:0007669"/>
    <property type="project" value="UniProtKB-SubCell"/>
</dbReference>
<proteinExistence type="predicted"/>
<keyword evidence="11" id="KW-1185">Reference proteome</keyword>
<dbReference type="PANTHER" id="PTHR24324">
    <property type="entry name" value="HOMEOBOX PROTEIN HHEX"/>
    <property type="match status" value="1"/>
</dbReference>
<dbReference type="InterPro" id="IPR035979">
    <property type="entry name" value="RBD_domain_sf"/>
</dbReference>
<dbReference type="FunCoup" id="A0A165F6F4">
    <property type="interactions" value="693"/>
</dbReference>
<dbReference type="InterPro" id="IPR017970">
    <property type="entry name" value="Homeobox_CS"/>
</dbReference>
<dbReference type="PROSITE" id="PS50102">
    <property type="entry name" value="RRM"/>
    <property type="match status" value="1"/>
</dbReference>
<feature type="compositionally biased region" description="Polar residues" evidence="7">
    <location>
        <begin position="584"/>
        <end position="597"/>
    </location>
</feature>
<evidence type="ECO:0000256" key="4">
    <source>
        <dbReference type="PROSITE-ProRule" id="PRU00108"/>
    </source>
</evidence>
<organism evidence="10 11">
    <name type="scientific">Laetiporus sulphureus 93-53</name>
    <dbReference type="NCBI Taxonomy" id="1314785"/>
    <lineage>
        <taxon>Eukaryota</taxon>
        <taxon>Fungi</taxon>
        <taxon>Dikarya</taxon>
        <taxon>Basidiomycota</taxon>
        <taxon>Agaricomycotina</taxon>
        <taxon>Agaricomycetes</taxon>
        <taxon>Polyporales</taxon>
        <taxon>Laetiporus</taxon>
    </lineage>
</organism>
<feature type="compositionally biased region" description="Basic and acidic residues" evidence="7">
    <location>
        <begin position="453"/>
        <end position="467"/>
    </location>
</feature>
<gene>
    <name evidence="10" type="ORF">LAESUDRAFT_757715</name>
</gene>
<dbReference type="GO" id="GO:0000978">
    <property type="term" value="F:RNA polymerase II cis-regulatory region sequence-specific DNA binding"/>
    <property type="evidence" value="ECO:0007669"/>
    <property type="project" value="TreeGrafter"/>
</dbReference>
<feature type="domain" description="Homeobox" evidence="8">
    <location>
        <begin position="749"/>
        <end position="809"/>
    </location>
</feature>
<dbReference type="PROSITE" id="PS50071">
    <property type="entry name" value="HOMEOBOX_2"/>
    <property type="match status" value="1"/>
</dbReference>
<dbReference type="CDD" id="cd12296">
    <property type="entry name" value="RRM1_Prp24"/>
    <property type="match status" value="1"/>
</dbReference>
<comment type="subcellular location">
    <subcellularLocation>
        <location evidence="4 6">Nucleus</location>
    </subcellularLocation>
</comment>
<dbReference type="STRING" id="1314785.A0A165F6F4"/>
<dbReference type="Gene3D" id="3.30.70.330">
    <property type="match status" value="1"/>
</dbReference>
<dbReference type="GeneID" id="63829373"/>
<feature type="region of interest" description="Disordered" evidence="7">
    <location>
        <begin position="582"/>
        <end position="601"/>
    </location>
</feature>
<sequence>MDEVVAKGVGHLTKVSLSIDRPHHHIMMPFARVIGFGEKQKEWELEVLPTAPPEERVQLVSRIESILLECLQQPHTGFNVSSIFFNHNQLQANWLVRGTVCQRLEAPVTSEESIREMRAEQSGLLLEAYAYYITVERRRQKPDQFMLKTLYERAIAEADKRRWEGDSVAEDALRSFWIGLVDFLKQQGVDDDLQLAALERAVRSVPAAGGVWARYMRFLFSIHWYATWNRSYEIPILQECITDPSEDDVGAEIRVAYEKMKTITPFQSDVEQLVPIVLARALYEKRQFEAGETGELCTCDSELTLTTDQGQQGFNTLSEVVMDGVTRLTLAASPSGDLRLRIEKFFSSVCLKLSDLAEHALILWEDTDTTKNYKMMYLALTSYTEVLVKQNVYEDAREETEKAQHAAMQLIAEQQANATSVSEIPPPASSQKEGEVVPMAVDSTKPSSTGAKRKAEDEVAPEEHKKQKIDELIPAKATLKRDRENCTDFVADLPSDAREDERASLFKDCGPIREIKVTRLPNALVATVEFMERQESVPAALTRDKKRIHGKEIAVHLTWKSTFLFSKRLKVAQEWITQWERKNGSGQAAQQQPTSYATDPRYPAAQQPFAAYPARGQSTMLQDPHDSRTLPPLNMPQRQAHAGAMNPSMMAGSHVRPPNNAYPTAYNLYTEHPQQPASYYPPPDPRNLPPPIPAMGIDPATGGIPRRASMSVDRTAPSWLSVHGTSPYPPIYGMASPSMYNQESSVSEPTVKKKQKRADPEQLKVLNETYNRTAFPSTEERVDLARRLNMSARSVQIWFQNKRQATRQAMRESSHQAFNTAPPTTSDPFLAAGSGPYGAHASGTATVPCSKTVTLSTSSLCTKTRRLLLQEGHDVSDLEDLPPYKSDSLLAHLSCIDPSAYSAEVTLAPATSPSSSNSPAQPSAALPSQTMTPAMTTSVAKEFAEVPKLAVDGSNYCIWLGHVQRAAGACDADDLLTHAADSSKADEVKLNKQMLNAITGKFTDSLFQKYLNVTECHGTLQSLPKRQGPGYKV</sequence>
<dbReference type="PROSITE" id="PS00027">
    <property type="entry name" value="HOMEOBOX_1"/>
    <property type="match status" value="1"/>
</dbReference>
<evidence type="ECO:0008006" key="12">
    <source>
        <dbReference type="Google" id="ProtNLM"/>
    </source>
</evidence>
<dbReference type="SUPFAM" id="SSF46689">
    <property type="entry name" value="Homeodomain-like"/>
    <property type="match status" value="1"/>
</dbReference>
<dbReference type="InterPro" id="IPR012677">
    <property type="entry name" value="Nucleotide-bd_a/b_plait_sf"/>
</dbReference>
<keyword evidence="5" id="KW-0694">RNA-binding</keyword>
<dbReference type="OrthoDB" id="6159439at2759"/>
<feature type="region of interest" description="Disordered" evidence="7">
    <location>
        <begin position="909"/>
        <end position="930"/>
    </location>
</feature>
<dbReference type="InterPro" id="IPR051000">
    <property type="entry name" value="Homeobox_DNA-bind_prot"/>
</dbReference>
<feature type="compositionally biased region" description="Low complexity" evidence="7">
    <location>
        <begin position="909"/>
        <end position="929"/>
    </location>
</feature>
<dbReference type="GO" id="GO:0030154">
    <property type="term" value="P:cell differentiation"/>
    <property type="evidence" value="ECO:0007669"/>
    <property type="project" value="TreeGrafter"/>
</dbReference>
<evidence type="ECO:0000256" key="5">
    <source>
        <dbReference type="PROSITE-ProRule" id="PRU00176"/>
    </source>
</evidence>
<dbReference type="GO" id="GO:0000981">
    <property type="term" value="F:DNA-binding transcription factor activity, RNA polymerase II-specific"/>
    <property type="evidence" value="ECO:0007669"/>
    <property type="project" value="InterPro"/>
</dbReference>
<name>A0A165F6F4_9APHY</name>
<feature type="region of interest" description="Disordered" evidence="7">
    <location>
        <begin position="419"/>
        <end position="467"/>
    </location>
</feature>
<dbReference type="Pfam" id="PF00076">
    <property type="entry name" value="RRM_1"/>
    <property type="match status" value="1"/>
</dbReference>
<evidence type="ECO:0000313" key="10">
    <source>
        <dbReference type="EMBL" id="KZT08482.1"/>
    </source>
</evidence>
<keyword evidence="3 4" id="KW-0539">Nucleus</keyword>
<dbReference type="Gene3D" id="1.10.10.60">
    <property type="entry name" value="Homeodomain-like"/>
    <property type="match status" value="1"/>
</dbReference>
<feature type="DNA-binding region" description="Homeobox" evidence="4">
    <location>
        <begin position="751"/>
        <end position="810"/>
    </location>
</feature>
<dbReference type="SUPFAM" id="SSF54928">
    <property type="entry name" value="RNA-binding domain, RBD"/>
    <property type="match status" value="1"/>
</dbReference>
<dbReference type="InterPro" id="IPR009057">
    <property type="entry name" value="Homeodomain-like_sf"/>
</dbReference>
<dbReference type="EMBL" id="KV427615">
    <property type="protein sequence ID" value="KZT08482.1"/>
    <property type="molecule type" value="Genomic_DNA"/>
</dbReference>
<keyword evidence="2 4" id="KW-0371">Homeobox</keyword>
<dbReference type="PANTHER" id="PTHR24324:SF9">
    <property type="entry name" value="HOMEOBOX DOMAIN-CONTAINING PROTEIN"/>
    <property type="match status" value="1"/>
</dbReference>
<keyword evidence="1 4" id="KW-0238">DNA-binding</keyword>
<dbReference type="RefSeq" id="XP_040766222.1">
    <property type="nucleotide sequence ID" value="XM_040912345.1"/>
</dbReference>
<evidence type="ECO:0000256" key="6">
    <source>
        <dbReference type="RuleBase" id="RU000682"/>
    </source>
</evidence>
<dbReference type="InParanoid" id="A0A165F6F4"/>
<evidence type="ECO:0000259" key="9">
    <source>
        <dbReference type="PROSITE" id="PS50102"/>
    </source>
</evidence>
<evidence type="ECO:0000313" key="11">
    <source>
        <dbReference type="Proteomes" id="UP000076871"/>
    </source>
</evidence>
<accession>A0A165F6F4</accession>
<dbReference type="Proteomes" id="UP000076871">
    <property type="component" value="Unassembled WGS sequence"/>
</dbReference>
<dbReference type="SMART" id="SM00389">
    <property type="entry name" value="HOX"/>
    <property type="match status" value="1"/>
</dbReference>
<evidence type="ECO:0000259" key="8">
    <source>
        <dbReference type="PROSITE" id="PS50071"/>
    </source>
</evidence>
<reference evidence="10 11" key="1">
    <citation type="journal article" date="2016" name="Mol. Biol. Evol.">
        <title>Comparative Genomics of Early-Diverging Mushroom-Forming Fungi Provides Insights into the Origins of Lignocellulose Decay Capabilities.</title>
        <authorList>
            <person name="Nagy L.G."/>
            <person name="Riley R."/>
            <person name="Tritt A."/>
            <person name="Adam C."/>
            <person name="Daum C."/>
            <person name="Floudas D."/>
            <person name="Sun H."/>
            <person name="Yadav J.S."/>
            <person name="Pangilinan J."/>
            <person name="Larsson K.H."/>
            <person name="Matsuura K."/>
            <person name="Barry K."/>
            <person name="Labutti K."/>
            <person name="Kuo R."/>
            <person name="Ohm R.A."/>
            <person name="Bhattacharya S.S."/>
            <person name="Shirouzu T."/>
            <person name="Yoshinaga Y."/>
            <person name="Martin F.M."/>
            <person name="Grigoriev I.V."/>
            <person name="Hibbett D.S."/>
        </authorList>
    </citation>
    <scope>NUCLEOTIDE SEQUENCE [LARGE SCALE GENOMIC DNA]</scope>
    <source>
        <strain evidence="10 11">93-53</strain>
    </source>
</reference>
<evidence type="ECO:0000256" key="2">
    <source>
        <dbReference type="ARBA" id="ARBA00023155"/>
    </source>
</evidence>
<protein>
    <recommendedName>
        <fullName evidence="12">Homeobox domain-containing protein</fullName>
    </recommendedName>
</protein>
<evidence type="ECO:0000256" key="3">
    <source>
        <dbReference type="ARBA" id="ARBA00023242"/>
    </source>
</evidence>
<dbReference type="CDD" id="cd00086">
    <property type="entry name" value="homeodomain"/>
    <property type="match status" value="1"/>
</dbReference>
<evidence type="ECO:0000256" key="7">
    <source>
        <dbReference type="SAM" id="MobiDB-lite"/>
    </source>
</evidence>